<proteinExistence type="predicted"/>
<protein>
    <submittedName>
        <fullName evidence="1">Uncharacterized protein</fullName>
    </submittedName>
</protein>
<feature type="non-terminal residue" evidence="1">
    <location>
        <position position="31"/>
    </location>
</feature>
<evidence type="ECO:0000313" key="1">
    <source>
        <dbReference type="EMBL" id="KKK93653.1"/>
    </source>
</evidence>
<organism evidence="1">
    <name type="scientific">marine sediment metagenome</name>
    <dbReference type="NCBI Taxonomy" id="412755"/>
    <lineage>
        <taxon>unclassified sequences</taxon>
        <taxon>metagenomes</taxon>
        <taxon>ecological metagenomes</taxon>
    </lineage>
</organism>
<comment type="caution">
    <text evidence="1">The sequence shown here is derived from an EMBL/GenBank/DDBJ whole genome shotgun (WGS) entry which is preliminary data.</text>
</comment>
<dbReference type="EMBL" id="LAZR01047684">
    <property type="protein sequence ID" value="KKK93653.1"/>
    <property type="molecule type" value="Genomic_DNA"/>
</dbReference>
<accession>A0A0F8ZIM4</accession>
<sequence>MADNEYCVVCQEDVKLPHRHCRLCMTLLNAD</sequence>
<gene>
    <name evidence="1" type="ORF">LCGC14_2690740</name>
</gene>
<dbReference type="AlphaFoldDB" id="A0A0F8ZIM4"/>
<reference evidence="1" key="1">
    <citation type="journal article" date="2015" name="Nature">
        <title>Complex archaea that bridge the gap between prokaryotes and eukaryotes.</title>
        <authorList>
            <person name="Spang A."/>
            <person name="Saw J.H."/>
            <person name="Jorgensen S.L."/>
            <person name="Zaremba-Niedzwiedzka K."/>
            <person name="Martijn J."/>
            <person name="Lind A.E."/>
            <person name="van Eijk R."/>
            <person name="Schleper C."/>
            <person name="Guy L."/>
            <person name="Ettema T.J."/>
        </authorList>
    </citation>
    <scope>NUCLEOTIDE SEQUENCE</scope>
</reference>
<name>A0A0F8ZIM4_9ZZZZ</name>